<name>A0ABZ0KUD7_9BACL</name>
<proteinExistence type="predicted"/>
<accession>A0ABZ0KUD7</accession>
<dbReference type="EMBL" id="CP116341">
    <property type="protein sequence ID" value="WOV84021.1"/>
    <property type="molecule type" value="Genomic_DNA"/>
</dbReference>
<evidence type="ECO:0008006" key="3">
    <source>
        <dbReference type="Google" id="ProtNLM"/>
    </source>
</evidence>
<reference evidence="1 2" key="1">
    <citation type="submission" date="2023-01" db="EMBL/GenBank/DDBJ databases">
        <title>Sporosarcina sp. nov., isolated from Korean tranditional fermented seafood 'Jeotgal'.</title>
        <authorList>
            <person name="Yang A.-I."/>
        </authorList>
    </citation>
    <scope>NUCLEOTIDE SEQUENCE [LARGE SCALE GENOMIC DNA]</scope>
    <source>
        <strain evidence="1 2">B2O-1</strain>
    </source>
</reference>
<sequence length="191" mass="20685">MKRIGVSGILILVALLLSGCLGGKSITLTQRVLTEDERQLIYSSGGIDALHFSSKDPLSAGRTIQLSVEQFEQGEFIGTLAEMPWNGSAEGTHAHIAFGVQPTEGESADRILFSGPGEMLQPELEAVPGGSTLLPGFEGELKLKQGKAVYLAYYIVSASGRVQALPVNEEEQLEHLKEYDRCLLLKAEWVQ</sequence>
<dbReference type="RefSeq" id="WP_323691704.1">
    <property type="nucleotide sequence ID" value="NZ_CP116341.1"/>
</dbReference>
<evidence type="ECO:0000313" key="1">
    <source>
        <dbReference type="EMBL" id="WOV84021.1"/>
    </source>
</evidence>
<protein>
    <recommendedName>
        <fullName evidence="3">Lipoprotein</fullName>
    </recommendedName>
</protein>
<evidence type="ECO:0000313" key="2">
    <source>
        <dbReference type="Proteomes" id="UP001303532"/>
    </source>
</evidence>
<organism evidence="1 2">
    <name type="scientific">Sporosarcina jeotgali</name>
    <dbReference type="NCBI Taxonomy" id="3020056"/>
    <lineage>
        <taxon>Bacteria</taxon>
        <taxon>Bacillati</taxon>
        <taxon>Bacillota</taxon>
        <taxon>Bacilli</taxon>
        <taxon>Bacillales</taxon>
        <taxon>Caryophanaceae</taxon>
        <taxon>Sporosarcina</taxon>
    </lineage>
</organism>
<dbReference type="PROSITE" id="PS51257">
    <property type="entry name" value="PROKAR_LIPOPROTEIN"/>
    <property type="match status" value="1"/>
</dbReference>
<gene>
    <name evidence="1" type="ORF">PGH26_14295</name>
</gene>
<dbReference type="Proteomes" id="UP001303532">
    <property type="component" value="Chromosome"/>
</dbReference>
<keyword evidence="2" id="KW-1185">Reference proteome</keyword>